<feature type="region of interest" description="Disordered" evidence="2">
    <location>
        <begin position="29"/>
        <end position="109"/>
    </location>
</feature>
<keyword evidence="1" id="KW-0811">Translocation</keyword>
<dbReference type="EMBL" id="JABWAD010000028">
    <property type="protein sequence ID" value="KAF6069977.1"/>
    <property type="molecule type" value="Genomic_DNA"/>
</dbReference>
<keyword evidence="1" id="KW-0653">Protein transport</keyword>
<keyword evidence="1" id="KW-0813">Transport</keyword>
<dbReference type="Proteomes" id="UP000536275">
    <property type="component" value="Unassembled WGS sequence"/>
</dbReference>
<protein>
    <recommendedName>
        <fullName evidence="1">Mitochondrial import inner membrane translocase subunit TIM50</fullName>
    </recommendedName>
</protein>
<proteinExistence type="inferred from homology"/>
<accession>A0A8H6C2E2</accession>
<keyword evidence="1" id="KW-0472">Membrane</keyword>
<dbReference type="Pfam" id="PF03031">
    <property type="entry name" value="NIF"/>
    <property type="match status" value="1"/>
</dbReference>
<dbReference type="InterPro" id="IPR004274">
    <property type="entry name" value="FCP1_dom"/>
</dbReference>
<comment type="caution">
    <text evidence="4">The sequence shown here is derived from an EMBL/GenBank/DDBJ whole genome shotgun (WGS) entry which is preliminary data.</text>
</comment>
<comment type="subunit">
    <text evidence="1">Component of the TIM23 complex.</text>
</comment>
<feature type="compositionally biased region" description="Basic and acidic residues" evidence="2">
    <location>
        <begin position="53"/>
        <end position="71"/>
    </location>
</feature>
<feature type="transmembrane region" description="Helical" evidence="1">
    <location>
        <begin position="142"/>
        <end position="163"/>
    </location>
</feature>
<feature type="domain" description="FCP1 homology" evidence="3">
    <location>
        <begin position="289"/>
        <end position="437"/>
    </location>
</feature>
<evidence type="ECO:0000256" key="1">
    <source>
        <dbReference type="RuleBase" id="RU365079"/>
    </source>
</evidence>
<comment type="similarity">
    <text evidence="1">Belongs to the TIM50 family.</text>
</comment>
<evidence type="ECO:0000313" key="5">
    <source>
        <dbReference type="Proteomes" id="UP000536275"/>
    </source>
</evidence>
<name>A0A8H6C2E2_CANAX</name>
<dbReference type="InterPro" id="IPR050365">
    <property type="entry name" value="TIM50"/>
</dbReference>
<dbReference type="PROSITE" id="PS50969">
    <property type="entry name" value="FCP1"/>
    <property type="match status" value="1"/>
</dbReference>
<dbReference type="InterPro" id="IPR036412">
    <property type="entry name" value="HAD-like_sf"/>
</dbReference>
<comment type="function">
    <text evidence="1">Essential component of the TIM23 complex, a complex that mediates the translocation of transit peptide-containing proteins across the mitochondrial inner membrane.</text>
</comment>
<dbReference type="GO" id="GO:0015031">
    <property type="term" value="P:protein transport"/>
    <property type="evidence" value="ECO:0007669"/>
    <property type="project" value="UniProtKB-KW"/>
</dbReference>
<keyword evidence="1" id="KW-0496">Mitochondrion</keyword>
<comment type="subcellular location">
    <subcellularLocation>
        <location evidence="1">Mitochondrion inner membrane</location>
        <topology evidence="1">Single-pass membrane protein</topology>
    </subcellularLocation>
</comment>
<dbReference type="SMART" id="SM00577">
    <property type="entry name" value="CPDc"/>
    <property type="match status" value="1"/>
</dbReference>
<keyword evidence="1" id="KW-1133">Transmembrane helix</keyword>
<evidence type="ECO:0000256" key="2">
    <source>
        <dbReference type="SAM" id="MobiDB-lite"/>
    </source>
</evidence>
<feature type="compositionally biased region" description="Acidic residues" evidence="2">
    <location>
        <begin position="31"/>
        <end position="41"/>
    </location>
</feature>
<dbReference type="PANTHER" id="PTHR12210">
    <property type="entry name" value="DULLARD PROTEIN PHOSPHATASE"/>
    <property type="match status" value="1"/>
</dbReference>
<keyword evidence="1" id="KW-0809">Transit peptide</keyword>
<dbReference type="InterPro" id="IPR023214">
    <property type="entry name" value="HAD_sf"/>
</dbReference>
<gene>
    <name evidence="4" type="ORF">FOB64_002676</name>
</gene>
<evidence type="ECO:0000313" key="4">
    <source>
        <dbReference type="EMBL" id="KAF6069977.1"/>
    </source>
</evidence>
<keyword evidence="1" id="KW-0812">Transmembrane</keyword>
<dbReference type="Gene3D" id="3.40.50.1000">
    <property type="entry name" value="HAD superfamily/HAD-like"/>
    <property type="match status" value="2"/>
</dbReference>
<dbReference type="GO" id="GO:0005744">
    <property type="term" value="C:TIM23 mitochondrial import inner membrane translocase complex"/>
    <property type="evidence" value="ECO:0007669"/>
    <property type="project" value="UniProtKB-UniRule"/>
</dbReference>
<dbReference type="SUPFAM" id="SSF56784">
    <property type="entry name" value="HAD-like"/>
    <property type="match status" value="1"/>
</dbReference>
<reference evidence="4 5" key="1">
    <citation type="submission" date="2020-03" db="EMBL/GenBank/DDBJ databases">
        <title>FDA dAtabase for Regulatory Grade micrObial Sequences (FDA-ARGOS): Supporting development and validation of Infectious Disease Dx tests.</title>
        <authorList>
            <person name="Campos J."/>
            <person name="Goldberg B."/>
            <person name="Tallon L."/>
            <person name="Sadzewicz L."/>
            <person name="Vavikolanu K."/>
            <person name="Mehta A."/>
            <person name="Aluvathingal J."/>
            <person name="Nadendla S."/>
            <person name="Nandy P."/>
            <person name="Geyer C."/>
            <person name="Yan Y."/>
            <person name="Sichtig H."/>
        </authorList>
    </citation>
    <scope>NUCLEOTIDE SEQUENCE [LARGE SCALE GENOMIC DNA]</scope>
    <source>
        <strain evidence="4 5">FDAARGOS_656</strain>
    </source>
</reference>
<evidence type="ECO:0000259" key="3">
    <source>
        <dbReference type="PROSITE" id="PS50969"/>
    </source>
</evidence>
<feature type="compositionally biased region" description="Acidic residues" evidence="2">
    <location>
        <begin position="74"/>
        <end position="108"/>
    </location>
</feature>
<organism evidence="4 5">
    <name type="scientific">Candida albicans</name>
    <name type="common">Yeast</name>
    <dbReference type="NCBI Taxonomy" id="5476"/>
    <lineage>
        <taxon>Eukaryota</taxon>
        <taxon>Fungi</taxon>
        <taxon>Dikarya</taxon>
        <taxon>Ascomycota</taxon>
        <taxon>Saccharomycotina</taxon>
        <taxon>Pichiomycetes</taxon>
        <taxon>Debaryomycetaceae</taxon>
        <taxon>Candida/Lodderomyces clade</taxon>
        <taxon>Candida</taxon>
    </lineage>
</organism>
<dbReference type="AlphaFoldDB" id="A0A8H6C2E2"/>
<sequence length="457" mass="52809">MNSIKSLVNSFDKFYPNSTFDDSVISQINDIPEEEEEEGEDDRQKTLVPIKLQTDKSLTDSKDSLSEKHTQQVEIEEEDNNEEEEEEEEEEEVDEEEEEEAEDDDEDSINLIEEKKKLDIDSAKSHHDEQFRSQTHQDQQSILFFIIIFILRCVIFLPNNLIIKPILYAYYIITFPIRYTTQQLGSTSYTLKTEDESQISPAIIPEEINDPFVTRANTKTTATTTTTTTNKPTPQEAELPSLDECYDKKTEQIKHNNFISNTMKSPTSFSKYMIPPPQRLFPLSRNPEKRRRKKILILDLDETLIHSLSRGSPVHLISQSLRNDRNKIKHVKEYADPIIDCSNGSATTKSTTKTTTNQTKIFTKRYYRNDCTYRSGVGYIKDLSKFIKDEDLKHVMILDNSPISYALHEENAISIEGWINDQSDKDLLNLLPLLKSLSLAIDVRYILGLKNGEKFIE</sequence>